<dbReference type="Gene3D" id="1.20.1250.20">
    <property type="entry name" value="MFS general substrate transporter like domains"/>
    <property type="match status" value="1"/>
</dbReference>
<feature type="transmembrane region" description="Helical" evidence="5">
    <location>
        <begin position="15"/>
        <end position="37"/>
    </location>
</feature>
<evidence type="ECO:0000256" key="1">
    <source>
        <dbReference type="ARBA" id="ARBA00004141"/>
    </source>
</evidence>
<accession>A0A087UKJ2</accession>
<dbReference type="PANTHER" id="PTHR23507:SF1">
    <property type="entry name" value="FI18259P1-RELATED"/>
    <property type="match status" value="1"/>
</dbReference>
<dbReference type="GO" id="GO:0022857">
    <property type="term" value="F:transmembrane transporter activity"/>
    <property type="evidence" value="ECO:0007669"/>
    <property type="project" value="TreeGrafter"/>
</dbReference>
<evidence type="ECO:0000313" key="7">
    <source>
        <dbReference type="Proteomes" id="UP000054359"/>
    </source>
</evidence>
<evidence type="ECO:0000313" key="6">
    <source>
        <dbReference type="EMBL" id="KFM77881.1"/>
    </source>
</evidence>
<reference evidence="6 7" key="1">
    <citation type="submission" date="2013-11" db="EMBL/GenBank/DDBJ databases">
        <title>Genome sequencing of Stegodyphus mimosarum.</title>
        <authorList>
            <person name="Bechsgaard J."/>
        </authorList>
    </citation>
    <scope>NUCLEOTIDE SEQUENCE [LARGE SCALE GENOMIC DNA]</scope>
</reference>
<feature type="transmembrane region" description="Helical" evidence="5">
    <location>
        <begin position="78"/>
        <end position="101"/>
    </location>
</feature>
<dbReference type="GO" id="GO:0016020">
    <property type="term" value="C:membrane"/>
    <property type="evidence" value="ECO:0007669"/>
    <property type="project" value="UniProtKB-SubCell"/>
</dbReference>
<dbReference type="Proteomes" id="UP000054359">
    <property type="component" value="Unassembled WGS sequence"/>
</dbReference>
<keyword evidence="3 5" id="KW-1133">Transmembrane helix</keyword>
<evidence type="ECO:0000256" key="2">
    <source>
        <dbReference type="ARBA" id="ARBA00022692"/>
    </source>
</evidence>
<keyword evidence="4 5" id="KW-0472">Membrane</keyword>
<dbReference type="AlphaFoldDB" id="A0A087UKJ2"/>
<proteinExistence type="predicted"/>
<comment type="subcellular location">
    <subcellularLocation>
        <location evidence="1">Membrane</location>
        <topology evidence="1">Multi-pass membrane protein</topology>
    </subcellularLocation>
</comment>
<dbReference type="PANTHER" id="PTHR23507">
    <property type="entry name" value="ZGC:174356"/>
    <property type="match status" value="1"/>
</dbReference>
<name>A0A087UKJ2_STEMI</name>
<dbReference type="SUPFAM" id="SSF103473">
    <property type="entry name" value="MFS general substrate transporter"/>
    <property type="match status" value="1"/>
</dbReference>
<organism evidence="6 7">
    <name type="scientific">Stegodyphus mimosarum</name>
    <name type="common">African social velvet spider</name>
    <dbReference type="NCBI Taxonomy" id="407821"/>
    <lineage>
        <taxon>Eukaryota</taxon>
        <taxon>Metazoa</taxon>
        <taxon>Ecdysozoa</taxon>
        <taxon>Arthropoda</taxon>
        <taxon>Chelicerata</taxon>
        <taxon>Arachnida</taxon>
        <taxon>Araneae</taxon>
        <taxon>Araneomorphae</taxon>
        <taxon>Entelegynae</taxon>
        <taxon>Eresoidea</taxon>
        <taxon>Eresidae</taxon>
        <taxon>Stegodyphus</taxon>
    </lineage>
</organism>
<evidence type="ECO:0000256" key="5">
    <source>
        <dbReference type="SAM" id="Phobius"/>
    </source>
</evidence>
<evidence type="ECO:0000256" key="3">
    <source>
        <dbReference type="ARBA" id="ARBA00022989"/>
    </source>
</evidence>
<dbReference type="InterPro" id="IPR036259">
    <property type="entry name" value="MFS_trans_sf"/>
</dbReference>
<evidence type="ECO:0000256" key="4">
    <source>
        <dbReference type="ARBA" id="ARBA00023136"/>
    </source>
</evidence>
<dbReference type="EMBL" id="KK120260">
    <property type="protein sequence ID" value="KFM77881.1"/>
    <property type="molecule type" value="Genomic_DNA"/>
</dbReference>
<dbReference type="PROSITE" id="PS51257">
    <property type="entry name" value="PROKAR_LIPOPROTEIN"/>
    <property type="match status" value="1"/>
</dbReference>
<feature type="transmembrane region" description="Helical" evidence="5">
    <location>
        <begin position="49"/>
        <end position="72"/>
    </location>
</feature>
<dbReference type="OrthoDB" id="7786246at2759"/>
<feature type="non-terminal residue" evidence="6">
    <location>
        <position position="134"/>
    </location>
</feature>
<keyword evidence="2 5" id="KW-0812">Transmembrane</keyword>
<gene>
    <name evidence="6" type="ORF">X975_19083</name>
</gene>
<sequence length="134" mass="14761">MARMTLMSVAITEGLIFYAWSSGALFACGGIAIRSRISKLVSRKELGRVFSLLATCESLTPVLGTIIMIQLYDWSAQFYPGLPFAAAAIFLIPAAAIFAWMMSLPTLSVTQYEENEQAKKMKELKDVTSGSFKY</sequence>
<protein>
    <submittedName>
        <fullName evidence="6">Proton-coupled folate transporter</fullName>
    </submittedName>
</protein>
<keyword evidence="7" id="KW-1185">Reference proteome</keyword>